<keyword evidence="7" id="KW-1185">Reference proteome</keyword>
<keyword evidence="4" id="KW-0804">Transcription</keyword>
<dbReference type="InterPro" id="IPR036390">
    <property type="entry name" value="WH_DNA-bd_sf"/>
</dbReference>
<evidence type="ECO:0000256" key="3">
    <source>
        <dbReference type="ARBA" id="ARBA00023125"/>
    </source>
</evidence>
<sequence length="307" mass="33155">MQLRHVESFLAVVEEGQFARAASRLFLSPPAVTGHVRQLERDLGTPLLHRSPVSLTPAGARFLPHAQAMVAAANAACTAVKDLHGTRETVIRVGVMAPGAAELTPAILRAFCRAQPRTRLVVESLGFTDFLSAVLEHRVDVAFIRPAPHDERVVTDTLTVEPRILLTVAACDLADAEGVRLADVLDLDFVRFPETTPRLLSEYGSFAAARNGMETRWGVGRATSAQDLMTSIAAGWGVAGTLHSLGRYYRAPGTCAIPVVDAPWEASALISRRDDLRPEIKAFRDLAVALARDPELGRLRPPVPPGQ</sequence>
<dbReference type="PANTHER" id="PTHR30346:SF0">
    <property type="entry name" value="HCA OPERON TRANSCRIPTIONAL ACTIVATOR HCAR"/>
    <property type="match status" value="1"/>
</dbReference>
<dbReference type="Gene3D" id="1.10.10.10">
    <property type="entry name" value="Winged helix-like DNA-binding domain superfamily/Winged helix DNA-binding domain"/>
    <property type="match status" value="1"/>
</dbReference>
<protein>
    <submittedName>
        <fullName evidence="6">LysR family transcriptional regulator</fullName>
    </submittedName>
</protein>
<dbReference type="Proteomes" id="UP001500503">
    <property type="component" value="Unassembled WGS sequence"/>
</dbReference>
<organism evidence="6 7">
    <name type="scientific">Actinoallomurus oryzae</name>
    <dbReference type="NCBI Taxonomy" id="502180"/>
    <lineage>
        <taxon>Bacteria</taxon>
        <taxon>Bacillati</taxon>
        <taxon>Actinomycetota</taxon>
        <taxon>Actinomycetes</taxon>
        <taxon>Streptosporangiales</taxon>
        <taxon>Thermomonosporaceae</taxon>
        <taxon>Actinoallomurus</taxon>
    </lineage>
</organism>
<dbReference type="PANTHER" id="PTHR30346">
    <property type="entry name" value="TRANSCRIPTIONAL DUAL REGULATOR HCAR-RELATED"/>
    <property type="match status" value="1"/>
</dbReference>
<evidence type="ECO:0000313" key="6">
    <source>
        <dbReference type="EMBL" id="GAA4501693.1"/>
    </source>
</evidence>
<name>A0ABP8QIM3_9ACTN</name>
<proteinExistence type="inferred from homology"/>
<evidence type="ECO:0000313" key="7">
    <source>
        <dbReference type="Proteomes" id="UP001500503"/>
    </source>
</evidence>
<dbReference type="InterPro" id="IPR005119">
    <property type="entry name" value="LysR_subst-bd"/>
</dbReference>
<keyword evidence="2" id="KW-0805">Transcription regulation</keyword>
<dbReference type="SUPFAM" id="SSF53850">
    <property type="entry name" value="Periplasmic binding protein-like II"/>
    <property type="match status" value="1"/>
</dbReference>
<dbReference type="EMBL" id="BAABHF010000026">
    <property type="protein sequence ID" value="GAA4501693.1"/>
    <property type="molecule type" value="Genomic_DNA"/>
</dbReference>
<gene>
    <name evidence="6" type="ORF">GCM10023191_052130</name>
</gene>
<dbReference type="Gene3D" id="3.40.190.10">
    <property type="entry name" value="Periplasmic binding protein-like II"/>
    <property type="match status" value="2"/>
</dbReference>
<comment type="caution">
    <text evidence="6">The sequence shown here is derived from an EMBL/GenBank/DDBJ whole genome shotgun (WGS) entry which is preliminary data.</text>
</comment>
<dbReference type="PROSITE" id="PS50931">
    <property type="entry name" value="HTH_LYSR"/>
    <property type="match status" value="1"/>
</dbReference>
<keyword evidence="3" id="KW-0238">DNA-binding</keyword>
<evidence type="ECO:0000256" key="1">
    <source>
        <dbReference type="ARBA" id="ARBA00009437"/>
    </source>
</evidence>
<dbReference type="PRINTS" id="PR00039">
    <property type="entry name" value="HTHLYSR"/>
</dbReference>
<accession>A0ABP8QIM3</accession>
<dbReference type="Pfam" id="PF00126">
    <property type="entry name" value="HTH_1"/>
    <property type="match status" value="1"/>
</dbReference>
<dbReference type="SUPFAM" id="SSF46785">
    <property type="entry name" value="Winged helix' DNA-binding domain"/>
    <property type="match status" value="1"/>
</dbReference>
<dbReference type="InterPro" id="IPR036388">
    <property type="entry name" value="WH-like_DNA-bd_sf"/>
</dbReference>
<comment type="similarity">
    <text evidence="1">Belongs to the LysR transcriptional regulatory family.</text>
</comment>
<dbReference type="RefSeq" id="WP_345468377.1">
    <property type="nucleotide sequence ID" value="NZ_BAABHF010000026.1"/>
</dbReference>
<evidence type="ECO:0000256" key="2">
    <source>
        <dbReference type="ARBA" id="ARBA00023015"/>
    </source>
</evidence>
<evidence type="ECO:0000259" key="5">
    <source>
        <dbReference type="PROSITE" id="PS50931"/>
    </source>
</evidence>
<reference evidence="7" key="1">
    <citation type="journal article" date="2019" name="Int. J. Syst. Evol. Microbiol.">
        <title>The Global Catalogue of Microorganisms (GCM) 10K type strain sequencing project: providing services to taxonomists for standard genome sequencing and annotation.</title>
        <authorList>
            <consortium name="The Broad Institute Genomics Platform"/>
            <consortium name="The Broad Institute Genome Sequencing Center for Infectious Disease"/>
            <person name="Wu L."/>
            <person name="Ma J."/>
        </authorList>
    </citation>
    <scope>NUCLEOTIDE SEQUENCE [LARGE SCALE GENOMIC DNA]</scope>
    <source>
        <strain evidence="7">JCM 17933</strain>
    </source>
</reference>
<dbReference type="Pfam" id="PF03466">
    <property type="entry name" value="LysR_substrate"/>
    <property type="match status" value="1"/>
</dbReference>
<feature type="domain" description="HTH lysR-type" evidence="5">
    <location>
        <begin position="1"/>
        <end position="56"/>
    </location>
</feature>
<dbReference type="InterPro" id="IPR000847">
    <property type="entry name" value="LysR_HTH_N"/>
</dbReference>
<evidence type="ECO:0000256" key="4">
    <source>
        <dbReference type="ARBA" id="ARBA00023163"/>
    </source>
</evidence>